<dbReference type="InterPro" id="IPR036890">
    <property type="entry name" value="HATPase_C_sf"/>
</dbReference>
<comment type="caution">
    <text evidence="12">The sequence shown here is derived from an EMBL/GenBank/DDBJ whole genome shotgun (WGS) entry which is preliminary data.</text>
</comment>
<feature type="domain" description="Signal transduction histidine kinase subgroup 3 dimerisation and phosphoacceptor" evidence="10">
    <location>
        <begin position="190"/>
        <end position="254"/>
    </location>
</feature>
<evidence type="ECO:0000256" key="2">
    <source>
        <dbReference type="ARBA" id="ARBA00012438"/>
    </source>
</evidence>
<dbReference type="InterPro" id="IPR011712">
    <property type="entry name" value="Sig_transdc_His_kin_sub3_dim/P"/>
</dbReference>
<keyword evidence="5" id="KW-0547">Nucleotide-binding</keyword>
<keyword evidence="3" id="KW-0597">Phosphoprotein</keyword>
<dbReference type="InterPro" id="IPR050482">
    <property type="entry name" value="Sensor_HK_TwoCompSys"/>
</dbReference>
<evidence type="ECO:0000313" key="12">
    <source>
        <dbReference type="EMBL" id="KNA90935.1"/>
    </source>
</evidence>
<dbReference type="PANTHER" id="PTHR24421:SF10">
    <property type="entry name" value="NITRATE_NITRITE SENSOR PROTEIN NARQ"/>
    <property type="match status" value="1"/>
</dbReference>
<dbReference type="Pfam" id="PF07730">
    <property type="entry name" value="HisKA_3"/>
    <property type="match status" value="1"/>
</dbReference>
<dbReference type="Gene3D" id="3.30.565.10">
    <property type="entry name" value="Histidine kinase-like ATPase, C-terminal domain"/>
    <property type="match status" value="1"/>
</dbReference>
<dbReference type="RefSeq" id="WP_049699113.1">
    <property type="nucleotide sequence ID" value="NZ_JAQDQF010000004.1"/>
</dbReference>
<feature type="transmembrane region" description="Helical" evidence="9">
    <location>
        <begin position="41"/>
        <end position="71"/>
    </location>
</feature>
<evidence type="ECO:0000256" key="4">
    <source>
        <dbReference type="ARBA" id="ARBA00022679"/>
    </source>
</evidence>
<dbReference type="SUPFAM" id="SSF55874">
    <property type="entry name" value="ATPase domain of HSP90 chaperone/DNA topoisomerase II/histidine kinase"/>
    <property type="match status" value="1"/>
</dbReference>
<evidence type="ECO:0000259" key="11">
    <source>
        <dbReference type="Pfam" id="PF23539"/>
    </source>
</evidence>
<dbReference type="Pfam" id="PF23539">
    <property type="entry name" value="DUF7134"/>
    <property type="match status" value="1"/>
</dbReference>
<accession>A0ABR5IBH8</accession>
<name>A0ABR5IBH8_9ACTN</name>
<keyword evidence="7" id="KW-0067">ATP-binding</keyword>
<evidence type="ECO:0000256" key="7">
    <source>
        <dbReference type="ARBA" id="ARBA00022840"/>
    </source>
</evidence>
<keyword evidence="9" id="KW-1133">Transmembrane helix</keyword>
<dbReference type="InterPro" id="IPR055558">
    <property type="entry name" value="DUF7134"/>
</dbReference>
<reference evidence="12 13" key="1">
    <citation type="submission" date="2015-05" db="EMBL/GenBank/DDBJ databases">
        <title>Draft genome sequence of the bacterium Gordonia jacobaea a new member of the Gordonia genus.</title>
        <authorList>
            <person name="Jimenez-Galisteo G."/>
            <person name="Dominguez A."/>
            <person name="Munoz E."/>
            <person name="Vinas M."/>
        </authorList>
    </citation>
    <scope>NUCLEOTIDE SEQUENCE [LARGE SCALE GENOMIC DNA]</scope>
    <source>
        <strain evidence="13">mv1</strain>
    </source>
</reference>
<evidence type="ECO:0000256" key="6">
    <source>
        <dbReference type="ARBA" id="ARBA00022777"/>
    </source>
</evidence>
<comment type="catalytic activity">
    <reaction evidence="1">
        <text>ATP + protein L-histidine = ADP + protein N-phospho-L-histidine.</text>
        <dbReference type="EC" id="2.7.13.3"/>
    </reaction>
</comment>
<dbReference type="PANTHER" id="PTHR24421">
    <property type="entry name" value="NITRATE/NITRITE SENSOR PROTEIN NARX-RELATED"/>
    <property type="match status" value="1"/>
</dbReference>
<proteinExistence type="predicted"/>
<dbReference type="GO" id="GO:0016301">
    <property type="term" value="F:kinase activity"/>
    <property type="evidence" value="ECO:0007669"/>
    <property type="project" value="UniProtKB-KW"/>
</dbReference>
<feature type="transmembrane region" description="Helical" evidence="9">
    <location>
        <begin position="136"/>
        <end position="157"/>
    </location>
</feature>
<keyword evidence="9" id="KW-0472">Membrane</keyword>
<gene>
    <name evidence="12" type="ORF">ABW18_11410</name>
</gene>
<keyword evidence="13" id="KW-1185">Reference proteome</keyword>
<dbReference type="EMBL" id="LDTZ01000017">
    <property type="protein sequence ID" value="KNA90935.1"/>
    <property type="molecule type" value="Genomic_DNA"/>
</dbReference>
<evidence type="ECO:0000256" key="5">
    <source>
        <dbReference type="ARBA" id="ARBA00022741"/>
    </source>
</evidence>
<feature type="transmembrane region" description="Helical" evidence="9">
    <location>
        <begin position="106"/>
        <end position="124"/>
    </location>
</feature>
<sequence>MRDPLYAGGLTRRGLMLDVAVALLFGAIAIWLHFDQSTPAGIAAVLVTVALAVRRLAPTLMIVLTLASAAIQVATDQIAVLASLAYFPIFATLGGHPDRRVRRGSLAVAVIGSLVAGWEFPHAYTVEPSLLNRAFTTFVGFCLAAVVVIGGWTFGFIRYQRRTVAQAKVAETIAQLERRRLLDLYDEQRERTRLARDMHDVVAHSLTIVVAQAEGARYSIDTAPDVARNALTVIADTARESLGEVRGLLAQLNNDDAVAASRADRETLYERMRTAGMTIETSEIGDEQTSEPAVGRMAQRVLTEALTNALKYGDLATPVTVEIDWTGGCHLTVRNGLTDTPLSPGGAGRGIIGMAERAALVGGTARSTATEDTWLVELRVPATSDVDSKGVSR</sequence>
<feature type="transmembrane region" description="Helical" evidence="9">
    <location>
        <begin position="77"/>
        <end position="94"/>
    </location>
</feature>
<feature type="domain" description="DUF7134" evidence="11">
    <location>
        <begin position="11"/>
        <end position="162"/>
    </location>
</feature>
<feature type="transmembrane region" description="Helical" evidence="9">
    <location>
        <begin position="15"/>
        <end position="34"/>
    </location>
</feature>
<evidence type="ECO:0000256" key="8">
    <source>
        <dbReference type="ARBA" id="ARBA00023012"/>
    </source>
</evidence>
<evidence type="ECO:0000256" key="1">
    <source>
        <dbReference type="ARBA" id="ARBA00000085"/>
    </source>
</evidence>
<keyword evidence="8" id="KW-0902">Two-component regulatory system</keyword>
<keyword evidence="6 12" id="KW-0418">Kinase</keyword>
<dbReference type="EC" id="2.7.13.3" evidence="2"/>
<evidence type="ECO:0000259" key="10">
    <source>
        <dbReference type="Pfam" id="PF07730"/>
    </source>
</evidence>
<evidence type="ECO:0000256" key="9">
    <source>
        <dbReference type="SAM" id="Phobius"/>
    </source>
</evidence>
<organism evidence="12 13">
    <name type="scientific">Gordonia jacobaea</name>
    <dbReference type="NCBI Taxonomy" id="122202"/>
    <lineage>
        <taxon>Bacteria</taxon>
        <taxon>Bacillati</taxon>
        <taxon>Actinomycetota</taxon>
        <taxon>Actinomycetes</taxon>
        <taxon>Mycobacteriales</taxon>
        <taxon>Gordoniaceae</taxon>
        <taxon>Gordonia</taxon>
    </lineage>
</organism>
<protein>
    <recommendedName>
        <fullName evidence="2">histidine kinase</fullName>
        <ecNumber evidence="2">2.7.13.3</ecNumber>
    </recommendedName>
</protein>
<keyword evidence="4" id="KW-0808">Transferase</keyword>
<evidence type="ECO:0000256" key="3">
    <source>
        <dbReference type="ARBA" id="ARBA00022553"/>
    </source>
</evidence>
<dbReference type="CDD" id="cd16917">
    <property type="entry name" value="HATPase_UhpB-NarQ-NarX-like"/>
    <property type="match status" value="1"/>
</dbReference>
<dbReference type="Gene3D" id="1.20.5.1930">
    <property type="match status" value="1"/>
</dbReference>
<keyword evidence="9" id="KW-0812">Transmembrane</keyword>
<dbReference type="Proteomes" id="UP000037247">
    <property type="component" value="Unassembled WGS sequence"/>
</dbReference>
<evidence type="ECO:0000313" key="13">
    <source>
        <dbReference type="Proteomes" id="UP000037247"/>
    </source>
</evidence>